<evidence type="ECO:0000313" key="2">
    <source>
        <dbReference type="EMBL" id="JAT64604.1"/>
    </source>
</evidence>
<feature type="domain" description="Retrotransposon gag" evidence="1">
    <location>
        <begin position="110"/>
        <end position="197"/>
    </location>
</feature>
<sequence length="479" mass="53831">MSSSLTPSPMTPDDLAAMGQLFQELIRQEVAPVHQELIQRVSMLESSFTHVSPETRSTSEHSAAVLPMPRGRNLEFPTFNGTTDLAEWKYKALQYFNFYRIPDQHHVTTASYYLSGDALQWFWGFSTANNSGSWFEFVDALEQRFGPHPFDDPLSALSKLLQSGSVMDYQREFERLRNRIRGVPDENILGTLLGGLQIPLQYEVRALNPPTLLEAMRLARLCEAKTLAHSQVSKMADRRPPLLPFPHKIVAPIKRLTKEQIDDRRAKGLCYSCDEKWNRGHKCAAHKLFLIQIVPAAEAFDSDEEDFDSPPATLPHPEISTQAIHGAESASTMRIWGHIKGFQSLILVDSGSTHNFIDPRLVTRLGLKTMPTESLQVMVATGHQLATKGFCPQVTIAVHDFQITVDLFVLQLGSCDLVLGSSWLKSLGTIKWNFSNLSMSFKLNNQVYHIKGLPPTQLQLISDKEVSKEMKIASSLFLI</sequence>
<name>A0A1D1ZCI9_9ARAE</name>
<organism evidence="2">
    <name type="scientific">Anthurium amnicola</name>
    <dbReference type="NCBI Taxonomy" id="1678845"/>
    <lineage>
        <taxon>Eukaryota</taxon>
        <taxon>Viridiplantae</taxon>
        <taxon>Streptophyta</taxon>
        <taxon>Embryophyta</taxon>
        <taxon>Tracheophyta</taxon>
        <taxon>Spermatophyta</taxon>
        <taxon>Magnoliopsida</taxon>
        <taxon>Liliopsida</taxon>
        <taxon>Araceae</taxon>
        <taxon>Pothoideae</taxon>
        <taxon>Potheae</taxon>
        <taxon>Anthurium</taxon>
    </lineage>
</organism>
<dbReference type="InterPro" id="IPR032567">
    <property type="entry name" value="RTL1-rel"/>
</dbReference>
<accession>A0A1D1ZCI9</accession>
<proteinExistence type="predicted"/>
<protein>
    <submittedName>
        <fullName evidence="2">Retrotransposon-derived protein PEG10</fullName>
    </submittedName>
</protein>
<dbReference type="PANTHER" id="PTHR15503:SF22">
    <property type="entry name" value="TRANSPOSON TY3-I GAG POLYPROTEIN"/>
    <property type="match status" value="1"/>
</dbReference>
<reference evidence="2" key="1">
    <citation type="submission" date="2015-07" db="EMBL/GenBank/DDBJ databases">
        <title>Transcriptome Assembly of Anthurium amnicola.</title>
        <authorList>
            <person name="Suzuki J."/>
        </authorList>
    </citation>
    <scope>NUCLEOTIDE SEQUENCE</scope>
</reference>
<dbReference type="PANTHER" id="PTHR15503">
    <property type="entry name" value="LDOC1 RELATED"/>
    <property type="match status" value="1"/>
</dbReference>
<dbReference type="InterPro" id="IPR005162">
    <property type="entry name" value="Retrotrans_gag_dom"/>
</dbReference>
<dbReference type="Pfam" id="PF03732">
    <property type="entry name" value="Retrotrans_gag"/>
    <property type="match status" value="1"/>
</dbReference>
<dbReference type="SUPFAM" id="SSF50630">
    <property type="entry name" value="Acid proteases"/>
    <property type="match status" value="1"/>
</dbReference>
<evidence type="ECO:0000259" key="1">
    <source>
        <dbReference type="Pfam" id="PF03732"/>
    </source>
</evidence>
<dbReference type="Pfam" id="PF08284">
    <property type="entry name" value="RVP_2"/>
    <property type="match status" value="1"/>
</dbReference>
<dbReference type="CDD" id="cd00303">
    <property type="entry name" value="retropepsin_like"/>
    <property type="match status" value="1"/>
</dbReference>
<dbReference type="EMBL" id="GDJX01003332">
    <property type="protein sequence ID" value="JAT64604.1"/>
    <property type="molecule type" value="Transcribed_RNA"/>
</dbReference>
<gene>
    <name evidence="2" type="primary">Peg10_2</name>
    <name evidence="2" type="ORF">g.116241</name>
</gene>
<dbReference type="InterPro" id="IPR021109">
    <property type="entry name" value="Peptidase_aspartic_dom_sf"/>
</dbReference>
<dbReference type="AlphaFoldDB" id="A0A1D1ZCI9"/>
<dbReference type="Gene3D" id="2.40.70.10">
    <property type="entry name" value="Acid Proteases"/>
    <property type="match status" value="1"/>
</dbReference>